<dbReference type="SUPFAM" id="SSF46785">
    <property type="entry name" value="Winged helix' DNA-binding domain"/>
    <property type="match status" value="1"/>
</dbReference>
<evidence type="ECO:0000256" key="2">
    <source>
        <dbReference type="ARBA" id="ARBA00022898"/>
    </source>
</evidence>
<keyword evidence="3" id="KW-0805">Transcription regulation</keyword>
<dbReference type="InterPro" id="IPR004839">
    <property type="entry name" value="Aminotransferase_I/II_large"/>
</dbReference>
<gene>
    <name evidence="7" type="ORF">SAMN05892877_106161</name>
</gene>
<comment type="similarity">
    <text evidence="1">In the C-terminal section; belongs to the class-I pyridoxal-phosphate-dependent aminotransferase family.</text>
</comment>
<reference evidence="7 8" key="1">
    <citation type="submission" date="2017-08" db="EMBL/GenBank/DDBJ databases">
        <authorList>
            <person name="de Groot N.N."/>
        </authorList>
    </citation>
    <scope>NUCLEOTIDE SEQUENCE [LARGE SCALE GENOMIC DNA]</scope>
    <source>
        <strain evidence="7 8">JC85</strain>
    </source>
</reference>
<evidence type="ECO:0000256" key="1">
    <source>
        <dbReference type="ARBA" id="ARBA00005384"/>
    </source>
</evidence>
<dbReference type="SUPFAM" id="SSF53383">
    <property type="entry name" value="PLP-dependent transferases"/>
    <property type="match status" value="1"/>
</dbReference>
<keyword evidence="4" id="KW-0238">DNA-binding</keyword>
<dbReference type="Proteomes" id="UP000219167">
    <property type="component" value="Unassembled WGS sequence"/>
</dbReference>
<protein>
    <submittedName>
        <fullName evidence="7">GntR family transcriptional regulator</fullName>
    </submittedName>
</protein>
<dbReference type="InterPro" id="IPR000524">
    <property type="entry name" value="Tscrpt_reg_HTH_GntR"/>
</dbReference>
<dbReference type="CDD" id="cd00609">
    <property type="entry name" value="AAT_like"/>
    <property type="match status" value="1"/>
</dbReference>
<dbReference type="GO" id="GO:0030170">
    <property type="term" value="F:pyridoxal phosphate binding"/>
    <property type="evidence" value="ECO:0007669"/>
    <property type="project" value="InterPro"/>
</dbReference>
<evidence type="ECO:0000256" key="5">
    <source>
        <dbReference type="ARBA" id="ARBA00023163"/>
    </source>
</evidence>
<dbReference type="Pfam" id="PF00392">
    <property type="entry name" value="GntR"/>
    <property type="match status" value="1"/>
</dbReference>
<dbReference type="GO" id="GO:0003677">
    <property type="term" value="F:DNA binding"/>
    <property type="evidence" value="ECO:0007669"/>
    <property type="project" value="UniProtKB-KW"/>
</dbReference>
<keyword evidence="2" id="KW-0663">Pyridoxal phosphate</keyword>
<organism evidence="7 8">
    <name type="scientific">Rhizobium subbaraonis</name>
    <dbReference type="NCBI Taxonomy" id="908946"/>
    <lineage>
        <taxon>Bacteria</taxon>
        <taxon>Pseudomonadati</taxon>
        <taxon>Pseudomonadota</taxon>
        <taxon>Alphaproteobacteria</taxon>
        <taxon>Hyphomicrobiales</taxon>
        <taxon>Rhizobiaceae</taxon>
        <taxon>Rhizobium/Agrobacterium group</taxon>
        <taxon>Rhizobium</taxon>
    </lineage>
</organism>
<name>A0A285UCS5_9HYPH</name>
<dbReference type="PANTHER" id="PTHR46577:SF1">
    <property type="entry name" value="HTH-TYPE TRANSCRIPTIONAL REGULATORY PROTEIN GABR"/>
    <property type="match status" value="1"/>
</dbReference>
<dbReference type="InterPro" id="IPR051446">
    <property type="entry name" value="HTH_trans_reg/aminotransferase"/>
</dbReference>
<evidence type="ECO:0000313" key="8">
    <source>
        <dbReference type="Proteomes" id="UP000219167"/>
    </source>
</evidence>
<proteinExistence type="inferred from homology"/>
<dbReference type="SMART" id="SM00345">
    <property type="entry name" value="HTH_GNTR"/>
    <property type="match status" value="1"/>
</dbReference>
<dbReference type="GO" id="GO:0003700">
    <property type="term" value="F:DNA-binding transcription factor activity"/>
    <property type="evidence" value="ECO:0007669"/>
    <property type="project" value="InterPro"/>
</dbReference>
<dbReference type="Gene3D" id="3.40.640.10">
    <property type="entry name" value="Type I PLP-dependent aspartate aminotransferase-like (Major domain)"/>
    <property type="match status" value="1"/>
</dbReference>
<dbReference type="InterPro" id="IPR036390">
    <property type="entry name" value="WH_DNA-bd_sf"/>
</dbReference>
<evidence type="ECO:0000259" key="6">
    <source>
        <dbReference type="PROSITE" id="PS50949"/>
    </source>
</evidence>
<dbReference type="RefSeq" id="WP_176526719.1">
    <property type="nucleotide sequence ID" value="NZ_OBQD01000006.1"/>
</dbReference>
<sequence length="485" mass="51930">MPLVRNSSNRSTNIQTNRPANLPDWSALVPVLPGVGPRTRALYEAVRRLIETGAVPPGSKLPPTRDLAARLRMSRVSVVAAFERLIADGFAVARVGAGTYVSGAVPQLAADVPSAERPLPKPAMPLPGTLGVATADDRSLKIFRTLLSRHLARPAPEHFHYGDPRGGAALRQAIAAYLRSARGVRCDAEQIVVTTGTQQGLDLFIRAMLKPGDGAWIEDPCYTSARAAFEGNGIRLQGVPVDSEGLDPEQGEALLPAARAVYVTPSHQFPLGVAMTMRRRLALLDWAQRNDAWIVEDDYDSEFRYAGPPLTAMQGLDAAGRVVYLGTFSKVLLPGLRIGYAVLPEVVREKFVALRNLSDRFPSTLVEAPLTDFIREGHLAAHLRRARGRLIAARDALVGGLDGARGLSVTVPEQGLHLLAESTLATDDSNLVILARSAGLGVRALSSMAVSQSPRRGLVIGFSGFPPDMLHGAASAFRAALERQA</sequence>
<keyword evidence="8" id="KW-1185">Reference proteome</keyword>
<dbReference type="Gene3D" id="1.10.10.10">
    <property type="entry name" value="Winged helix-like DNA-binding domain superfamily/Winged helix DNA-binding domain"/>
    <property type="match status" value="1"/>
</dbReference>
<dbReference type="AlphaFoldDB" id="A0A285UCS5"/>
<dbReference type="InterPro" id="IPR015424">
    <property type="entry name" value="PyrdxlP-dep_Trfase"/>
</dbReference>
<keyword evidence="5" id="KW-0804">Transcription</keyword>
<dbReference type="Pfam" id="PF00155">
    <property type="entry name" value="Aminotran_1_2"/>
    <property type="match status" value="1"/>
</dbReference>
<evidence type="ECO:0000256" key="3">
    <source>
        <dbReference type="ARBA" id="ARBA00023015"/>
    </source>
</evidence>
<dbReference type="EMBL" id="OBQD01000006">
    <property type="protein sequence ID" value="SOC39724.1"/>
    <property type="molecule type" value="Genomic_DNA"/>
</dbReference>
<feature type="domain" description="HTH gntR-type" evidence="6">
    <location>
        <begin position="36"/>
        <end position="104"/>
    </location>
</feature>
<dbReference type="PANTHER" id="PTHR46577">
    <property type="entry name" value="HTH-TYPE TRANSCRIPTIONAL REGULATORY PROTEIN GABR"/>
    <property type="match status" value="1"/>
</dbReference>
<dbReference type="PROSITE" id="PS50949">
    <property type="entry name" value="HTH_GNTR"/>
    <property type="match status" value="1"/>
</dbReference>
<dbReference type="InterPro" id="IPR036388">
    <property type="entry name" value="WH-like_DNA-bd_sf"/>
</dbReference>
<dbReference type="CDD" id="cd07377">
    <property type="entry name" value="WHTH_GntR"/>
    <property type="match status" value="1"/>
</dbReference>
<accession>A0A285UCS5</accession>
<dbReference type="InterPro" id="IPR015421">
    <property type="entry name" value="PyrdxlP-dep_Trfase_major"/>
</dbReference>
<evidence type="ECO:0000313" key="7">
    <source>
        <dbReference type="EMBL" id="SOC39724.1"/>
    </source>
</evidence>
<evidence type="ECO:0000256" key="4">
    <source>
        <dbReference type="ARBA" id="ARBA00023125"/>
    </source>
</evidence>